<dbReference type="PANTHER" id="PTHR11092:SF0">
    <property type="entry name" value="EPIMERASE FAMILY PROTEIN SDR39U1"/>
    <property type="match status" value="1"/>
</dbReference>
<dbReference type="RefSeq" id="WP_132302538.1">
    <property type="nucleotide sequence ID" value="NZ_CP170642.1"/>
</dbReference>
<evidence type="ECO:0000259" key="2">
    <source>
        <dbReference type="Pfam" id="PF01370"/>
    </source>
</evidence>
<dbReference type="InterPro" id="IPR010099">
    <property type="entry name" value="SDR39U1"/>
</dbReference>
<protein>
    <recommendedName>
        <fullName evidence="6">TIGR01777 family protein</fullName>
    </recommendedName>
</protein>
<dbReference type="Proteomes" id="UP000295496">
    <property type="component" value="Unassembled WGS sequence"/>
</dbReference>
<comment type="similarity">
    <text evidence="1">Belongs to the NAD(P)-dependent epimerase/dehydratase family. SDR39U1 subfamily.</text>
</comment>
<dbReference type="EMBL" id="SMGJ01000006">
    <property type="protein sequence ID" value="TCK68264.1"/>
    <property type="molecule type" value="Genomic_DNA"/>
</dbReference>
<evidence type="ECO:0000256" key="1">
    <source>
        <dbReference type="ARBA" id="ARBA00009353"/>
    </source>
</evidence>
<name>A0A4R1KT70_9PAST</name>
<dbReference type="OrthoDB" id="9801773at2"/>
<feature type="domain" description="DUF1731" evidence="3">
    <location>
        <begin position="252"/>
        <end position="296"/>
    </location>
</feature>
<evidence type="ECO:0000259" key="3">
    <source>
        <dbReference type="Pfam" id="PF08338"/>
    </source>
</evidence>
<reference evidence="4 5" key="1">
    <citation type="submission" date="2019-03" db="EMBL/GenBank/DDBJ databases">
        <title>Genomic Encyclopedia of Type Strains, Phase IV (KMG-IV): sequencing the most valuable type-strain genomes for metagenomic binning, comparative biology and taxonomic classification.</title>
        <authorList>
            <person name="Goeker M."/>
        </authorList>
    </citation>
    <scope>NUCLEOTIDE SEQUENCE [LARGE SCALE GENOMIC DNA]</scope>
    <source>
        <strain evidence="4 5">DSM 10053</strain>
    </source>
</reference>
<dbReference type="InterPro" id="IPR013549">
    <property type="entry name" value="DUF1731"/>
</dbReference>
<dbReference type="Gene3D" id="3.40.50.720">
    <property type="entry name" value="NAD(P)-binding Rossmann-like Domain"/>
    <property type="match status" value="1"/>
</dbReference>
<gene>
    <name evidence="4" type="ORF">EV692_1969</name>
</gene>
<keyword evidence="5" id="KW-1185">Reference proteome</keyword>
<accession>A0A4R1KT70</accession>
<organism evidence="4 5">
    <name type="scientific">Lonepinella koalarum</name>
    <dbReference type="NCBI Taxonomy" id="53417"/>
    <lineage>
        <taxon>Bacteria</taxon>
        <taxon>Pseudomonadati</taxon>
        <taxon>Pseudomonadota</taxon>
        <taxon>Gammaproteobacteria</taxon>
        <taxon>Pasteurellales</taxon>
        <taxon>Pasteurellaceae</taxon>
        <taxon>Lonepinella</taxon>
    </lineage>
</organism>
<evidence type="ECO:0000313" key="4">
    <source>
        <dbReference type="EMBL" id="TCK68264.1"/>
    </source>
</evidence>
<evidence type="ECO:0000313" key="5">
    <source>
        <dbReference type="Proteomes" id="UP000295496"/>
    </source>
</evidence>
<dbReference type="SUPFAM" id="SSF51735">
    <property type="entry name" value="NAD(P)-binding Rossmann-fold domains"/>
    <property type="match status" value="1"/>
</dbReference>
<dbReference type="Pfam" id="PF01370">
    <property type="entry name" value="Epimerase"/>
    <property type="match status" value="1"/>
</dbReference>
<dbReference type="InterPro" id="IPR001509">
    <property type="entry name" value="Epimerase_deHydtase"/>
</dbReference>
<feature type="domain" description="NAD-dependent epimerase/dehydratase" evidence="2">
    <location>
        <begin position="3"/>
        <end position="225"/>
    </location>
</feature>
<comment type="caution">
    <text evidence="4">The sequence shown here is derived from an EMBL/GenBank/DDBJ whole genome shotgun (WGS) entry which is preliminary data.</text>
</comment>
<evidence type="ECO:0008006" key="6">
    <source>
        <dbReference type="Google" id="ProtNLM"/>
    </source>
</evidence>
<proteinExistence type="inferred from homology"/>
<dbReference type="Pfam" id="PF08338">
    <property type="entry name" value="DUF1731"/>
    <property type="match status" value="1"/>
</dbReference>
<sequence>MHIFITGGTGLIGQKLVNRWLGQKYQVTLLTRSPEKALSHFHSHPKFNCLTAVNSLQEFANFNSFDAVVNLAGEPIFDRRWTAQQKDRLWQSRINLTEKLTALINASQTPPTCFLSGSAYGYYGNTGEQIVTEEHPAATNFAARLCQQWEKTALQAHCRVCLSRTGMVFSPKGGALAKMLPLYRYGLGGKLGNGLQFMPWIALEDMVNALNFLLHHTQCQGAFNLCSPHPIRNTDFNRLLAKQLQRTAFFTVPAFVLKLILGERASLILDSQNLCPQKLLAQGFQFQYSQLDDYLHSTFGK</sequence>
<dbReference type="AlphaFoldDB" id="A0A4R1KT70"/>
<dbReference type="PANTHER" id="PTHR11092">
    <property type="entry name" value="SUGAR NUCLEOTIDE EPIMERASE RELATED"/>
    <property type="match status" value="1"/>
</dbReference>
<dbReference type="InterPro" id="IPR036291">
    <property type="entry name" value="NAD(P)-bd_dom_sf"/>
</dbReference>
<dbReference type="NCBIfam" id="TIGR01777">
    <property type="entry name" value="yfcH"/>
    <property type="match status" value="1"/>
</dbReference>